<proteinExistence type="predicted"/>
<evidence type="ECO:0000313" key="3">
    <source>
        <dbReference type="EMBL" id="GAA1585073.1"/>
    </source>
</evidence>
<dbReference type="InterPro" id="IPR024983">
    <property type="entry name" value="CHAT_dom"/>
</dbReference>
<sequence>MVTGWSVVYLAAGLMVVVFGLIPDRHIAPRSRTMGLMAGGLVIIGLNTNAPDGALTSWQRSAGSYLLVAGSTMVVIRSVQLMRMLRENPDADPDRAVQANLEGRYRLRNFDRTSDVGRLDRGIDELRTAWLAGAAWPHRSLYATNLATALRGRYERLGTAADLTEAIEVGREALRTAPAVDPRRAAVVSELAAGLRIRYDDFGDEDDLLEAVDLCRHAVELARTTADQVRAGTELAAALAGLYERRRQLDSLDEAIRTVETLVAAGREGSKPTVRVGDLTMLCSLRTRRFGHTGSRSDLDAALAAGREAVRNVEPGYRLYGRSRRSLAAALRFRYEAGDDVARIEAIAVSERALLGLPADDPARAGHLVDLGLALGGAGASVIIDRERAARLLREAATMTTAATTARVSAGLAWSELAAADGAYADAVRALDVVIDLLPRVAAPDLRRADQEHRLGQWSGIATTAASCAIADGKPGKAVDLLEQGRGILLARGIEGRSDVPALRARNPGLAWEFERARKALEAEPDRTESIGAAAGGSQREAARESRRAALAAWEDVLSRVRAEPGLGDFARPTDTAAVLAQARQGPIVYLNVSRYRSDAIIATTSGVRTLELPGAGASVVAEQVRKLAAAVDPAHLLSPDRQQDVSAVLAWMWDALAEPVADALALQRPAPGAGWQRVWWIPTGALALLPIHAAGYHHESGLAVPRTLLDRAVSSYAPTVRALAQARTKRNPARRPRPLVVAMTTTPGADPLESALTEAKAVHQYFPDRQLIEDRQATRREVLGRLPNHDWVHFACHAQMDSDAPSRGRLLLHDHAAEPMTVLDISRLELPDAELAFLSSCTTAQPPAALADEAIHLASSFQLAGFAQVIASLWPLLDKVAAGFAADVYQHLDRSVRGGAGTQAALAVHESTRAAREKYPNLPALWAGHVHVGS</sequence>
<evidence type="ECO:0000313" key="4">
    <source>
        <dbReference type="Proteomes" id="UP001501705"/>
    </source>
</evidence>
<accession>A0ABN2DSG7</accession>
<gene>
    <name evidence="3" type="ORF">GCM10009804_46690</name>
</gene>
<feature type="transmembrane region" description="Helical" evidence="1">
    <location>
        <begin position="6"/>
        <end position="22"/>
    </location>
</feature>
<dbReference type="EMBL" id="BAAAPH010000015">
    <property type="protein sequence ID" value="GAA1585073.1"/>
    <property type="molecule type" value="Genomic_DNA"/>
</dbReference>
<protein>
    <recommendedName>
        <fullName evidence="2">CHAT domain-containing protein</fullName>
    </recommendedName>
</protein>
<keyword evidence="1" id="KW-1133">Transmembrane helix</keyword>
<evidence type="ECO:0000259" key="2">
    <source>
        <dbReference type="Pfam" id="PF12770"/>
    </source>
</evidence>
<evidence type="ECO:0000256" key="1">
    <source>
        <dbReference type="SAM" id="Phobius"/>
    </source>
</evidence>
<dbReference type="Pfam" id="PF12770">
    <property type="entry name" value="CHAT"/>
    <property type="match status" value="1"/>
</dbReference>
<comment type="caution">
    <text evidence="3">The sequence shown here is derived from an EMBL/GenBank/DDBJ whole genome shotgun (WGS) entry which is preliminary data.</text>
</comment>
<feature type="domain" description="CHAT" evidence="2">
    <location>
        <begin position="649"/>
        <end position="935"/>
    </location>
</feature>
<keyword evidence="4" id="KW-1185">Reference proteome</keyword>
<organism evidence="3 4">
    <name type="scientific">Kribbella hippodromi</name>
    <dbReference type="NCBI Taxonomy" id="434347"/>
    <lineage>
        <taxon>Bacteria</taxon>
        <taxon>Bacillati</taxon>
        <taxon>Actinomycetota</taxon>
        <taxon>Actinomycetes</taxon>
        <taxon>Propionibacteriales</taxon>
        <taxon>Kribbellaceae</taxon>
        <taxon>Kribbella</taxon>
    </lineage>
</organism>
<keyword evidence="1" id="KW-0472">Membrane</keyword>
<dbReference type="RefSeq" id="WP_344236233.1">
    <property type="nucleotide sequence ID" value="NZ_BAAAPH010000015.1"/>
</dbReference>
<reference evidence="3 4" key="1">
    <citation type="journal article" date="2019" name="Int. J. Syst. Evol. Microbiol.">
        <title>The Global Catalogue of Microorganisms (GCM) 10K type strain sequencing project: providing services to taxonomists for standard genome sequencing and annotation.</title>
        <authorList>
            <consortium name="The Broad Institute Genomics Platform"/>
            <consortium name="The Broad Institute Genome Sequencing Center for Infectious Disease"/>
            <person name="Wu L."/>
            <person name="Ma J."/>
        </authorList>
    </citation>
    <scope>NUCLEOTIDE SEQUENCE [LARGE SCALE GENOMIC DNA]</scope>
    <source>
        <strain evidence="3 4">JCM 15572</strain>
    </source>
</reference>
<keyword evidence="1" id="KW-0812">Transmembrane</keyword>
<dbReference type="Proteomes" id="UP001501705">
    <property type="component" value="Unassembled WGS sequence"/>
</dbReference>
<name>A0ABN2DSG7_9ACTN</name>